<accession>A0A9P8PH41</accession>
<evidence type="ECO:0000313" key="8">
    <source>
        <dbReference type="Proteomes" id="UP000774326"/>
    </source>
</evidence>
<gene>
    <name evidence="7" type="ORF">WICPIJ_010157</name>
</gene>
<organism evidence="7 8">
    <name type="scientific">Wickerhamomyces pijperi</name>
    <name type="common">Yeast</name>
    <name type="synonym">Pichia pijperi</name>
    <dbReference type="NCBI Taxonomy" id="599730"/>
    <lineage>
        <taxon>Eukaryota</taxon>
        <taxon>Fungi</taxon>
        <taxon>Dikarya</taxon>
        <taxon>Ascomycota</taxon>
        <taxon>Saccharomycotina</taxon>
        <taxon>Saccharomycetes</taxon>
        <taxon>Phaffomycetales</taxon>
        <taxon>Wickerhamomycetaceae</taxon>
        <taxon>Wickerhamomyces</taxon>
    </lineage>
</organism>
<dbReference type="Proteomes" id="UP000774326">
    <property type="component" value="Unassembled WGS sequence"/>
</dbReference>
<keyword evidence="2 5" id="KW-0812">Transmembrane</keyword>
<reference evidence="7" key="2">
    <citation type="submission" date="2021-01" db="EMBL/GenBank/DDBJ databases">
        <authorList>
            <person name="Schikora-Tamarit M.A."/>
        </authorList>
    </citation>
    <scope>NUCLEOTIDE SEQUENCE</scope>
    <source>
        <strain evidence="7">CBS2887</strain>
    </source>
</reference>
<evidence type="ECO:0000259" key="6">
    <source>
        <dbReference type="Pfam" id="PF01284"/>
    </source>
</evidence>
<dbReference type="EMBL" id="JAEUBG010005865">
    <property type="protein sequence ID" value="KAH3672113.1"/>
    <property type="molecule type" value="Genomic_DNA"/>
</dbReference>
<evidence type="ECO:0000313" key="7">
    <source>
        <dbReference type="EMBL" id="KAH3672113.1"/>
    </source>
</evidence>
<name>A0A9P8PH41_WICPI</name>
<feature type="domain" description="MARVEL" evidence="6">
    <location>
        <begin position="64"/>
        <end position="197"/>
    </location>
</feature>
<reference evidence="7" key="1">
    <citation type="journal article" date="2021" name="Open Biol.">
        <title>Shared evolutionary footprints suggest mitochondrial oxidative damage underlies multiple complex I losses in fungi.</title>
        <authorList>
            <person name="Schikora-Tamarit M.A."/>
            <person name="Marcet-Houben M."/>
            <person name="Nosek J."/>
            <person name="Gabaldon T."/>
        </authorList>
    </citation>
    <scope>NUCLEOTIDE SEQUENCE</scope>
    <source>
        <strain evidence="7">CBS2887</strain>
    </source>
</reference>
<comment type="caution">
    <text evidence="7">The sequence shown here is derived from an EMBL/GenBank/DDBJ whole genome shotgun (WGS) entry which is preliminary data.</text>
</comment>
<evidence type="ECO:0000256" key="3">
    <source>
        <dbReference type="ARBA" id="ARBA00022989"/>
    </source>
</evidence>
<feature type="transmembrane region" description="Helical" evidence="5">
    <location>
        <begin position="148"/>
        <end position="168"/>
    </location>
</feature>
<dbReference type="InterPro" id="IPR008253">
    <property type="entry name" value="Marvel"/>
</dbReference>
<feature type="transmembrane region" description="Helical" evidence="5">
    <location>
        <begin position="94"/>
        <end position="116"/>
    </location>
</feature>
<feature type="transmembrane region" description="Helical" evidence="5">
    <location>
        <begin position="64"/>
        <end position="82"/>
    </location>
</feature>
<keyword evidence="4 5" id="KW-0472">Membrane</keyword>
<feature type="transmembrane region" description="Helical" evidence="5">
    <location>
        <begin position="123"/>
        <end position="142"/>
    </location>
</feature>
<dbReference type="GO" id="GO:0016020">
    <property type="term" value="C:membrane"/>
    <property type="evidence" value="ECO:0007669"/>
    <property type="project" value="UniProtKB-SubCell"/>
</dbReference>
<dbReference type="AlphaFoldDB" id="A0A9P8PH41"/>
<keyword evidence="8" id="KW-1185">Reference proteome</keyword>
<keyword evidence="3 5" id="KW-1133">Transmembrane helix</keyword>
<dbReference type="PANTHER" id="PTHR37451">
    <property type="entry name" value="MARVEL DOMAIN"/>
    <property type="match status" value="1"/>
</dbReference>
<evidence type="ECO:0000256" key="2">
    <source>
        <dbReference type="ARBA" id="ARBA00022692"/>
    </source>
</evidence>
<sequence length="282" mass="30377">MFRILKNTLTTAYASTQKPATTDDQPVAPTQEPNVTIEQPVVKDDAPFTVQGFIKSFFTQTIGLVIRFIQIGISIIVLGLSSNTENAYSFGANIWSLIVSIFSIVYLILILSFSFFKSGYLNPGAVLIMESFLMVAFFTSFIAQAVKVGPSACSGTVTSIVGSIFYTISFSSSPCKTAKAVIAFNSVAWVLYWITFIIFVVNVVVPLSAKGSAVLFQWTNNNGVKLDLPVLNIKSLGTLEAAKVEDEEAAVGVSEVEHSDAVAETPVIDTVIECPAVTAEEK</sequence>
<proteinExistence type="predicted"/>
<dbReference type="Pfam" id="PF01284">
    <property type="entry name" value="MARVEL"/>
    <property type="match status" value="1"/>
</dbReference>
<comment type="subcellular location">
    <subcellularLocation>
        <location evidence="1">Membrane</location>
        <topology evidence="1">Multi-pass membrane protein</topology>
    </subcellularLocation>
</comment>
<dbReference type="PANTHER" id="PTHR37451:SF1">
    <property type="entry name" value="MARVEL DOMAIN-CONTAINING PROTEIN"/>
    <property type="match status" value="1"/>
</dbReference>
<evidence type="ECO:0000256" key="1">
    <source>
        <dbReference type="ARBA" id="ARBA00004141"/>
    </source>
</evidence>
<evidence type="ECO:0000256" key="4">
    <source>
        <dbReference type="ARBA" id="ARBA00023136"/>
    </source>
</evidence>
<evidence type="ECO:0000256" key="5">
    <source>
        <dbReference type="SAM" id="Phobius"/>
    </source>
</evidence>
<feature type="transmembrane region" description="Helical" evidence="5">
    <location>
        <begin position="180"/>
        <end position="205"/>
    </location>
</feature>
<protein>
    <recommendedName>
        <fullName evidence="6">MARVEL domain-containing protein</fullName>
    </recommendedName>
</protein>